<protein>
    <submittedName>
        <fullName evidence="1">Uncharacterized protein</fullName>
    </submittedName>
</protein>
<dbReference type="EMBL" id="SSTG01000019">
    <property type="protein sequence ID" value="THG54416.1"/>
    <property type="molecule type" value="Genomic_DNA"/>
</dbReference>
<gene>
    <name evidence="1" type="ORF">E5990_02815</name>
</gene>
<dbReference type="Proteomes" id="UP000305401">
    <property type="component" value="Unassembled WGS sequence"/>
</dbReference>
<name>A0AC61S770_9BACT</name>
<comment type="caution">
    <text evidence="1">The sequence shown here is derived from an EMBL/GenBank/DDBJ whole genome shotgun (WGS) entry which is preliminary data.</text>
</comment>
<keyword evidence="2" id="KW-1185">Reference proteome</keyword>
<reference evidence="1" key="1">
    <citation type="submission" date="2019-04" db="EMBL/GenBank/DDBJ databases">
        <title>Microbes associate with the intestines of laboratory mice.</title>
        <authorList>
            <person name="Navarre W."/>
            <person name="Wong E."/>
            <person name="Huang K.C."/>
            <person name="Tropini C."/>
            <person name="Ng K."/>
            <person name="Yu B."/>
        </authorList>
    </citation>
    <scope>NUCLEOTIDE SEQUENCE</scope>
    <source>
        <strain evidence="1">NM86_A22</strain>
    </source>
</reference>
<accession>A0AC61S770</accession>
<organism evidence="1 2">
    <name type="scientific">Muribaculum caecicola</name>
    <dbReference type="NCBI Taxonomy" id="3038144"/>
    <lineage>
        <taxon>Bacteria</taxon>
        <taxon>Pseudomonadati</taxon>
        <taxon>Bacteroidota</taxon>
        <taxon>Bacteroidia</taxon>
        <taxon>Bacteroidales</taxon>
        <taxon>Muribaculaceae</taxon>
        <taxon>Muribaculum</taxon>
    </lineage>
</organism>
<evidence type="ECO:0000313" key="1">
    <source>
        <dbReference type="EMBL" id="THG54416.1"/>
    </source>
</evidence>
<sequence>MKFIIGNNIMIPSKFIKFIIPILLINMGCNEDPLPFVAMALNNTGTDVTIVMCPGKYGNHITANSNEQYVMYVDAKTSKSCEIENTSIFFKKGNALQIYVFATETYLANSVETLLNDPIYQLAHTSLTKKEFEQW</sequence>
<proteinExistence type="predicted"/>
<feature type="non-terminal residue" evidence="1">
    <location>
        <position position="135"/>
    </location>
</feature>
<evidence type="ECO:0000313" key="2">
    <source>
        <dbReference type="Proteomes" id="UP000305401"/>
    </source>
</evidence>